<dbReference type="EMBL" id="JBHSFG010000087">
    <property type="protein sequence ID" value="MFC4471033.1"/>
    <property type="molecule type" value="Genomic_DNA"/>
</dbReference>
<dbReference type="RefSeq" id="WP_386352689.1">
    <property type="nucleotide sequence ID" value="NZ_JBHSFG010000087.1"/>
</dbReference>
<reference evidence="3" key="1">
    <citation type="journal article" date="2019" name="Int. J. Syst. Evol. Microbiol.">
        <title>The Global Catalogue of Microorganisms (GCM) 10K type strain sequencing project: providing services to taxonomists for standard genome sequencing and annotation.</title>
        <authorList>
            <consortium name="The Broad Institute Genomics Platform"/>
            <consortium name="The Broad Institute Genome Sequencing Center for Infectious Disease"/>
            <person name="Wu L."/>
            <person name="Ma J."/>
        </authorList>
    </citation>
    <scope>NUCLEOTIDE SEQUENCE [LARGE SCALE GENOMIC DNA]</scope>
    <source>
        <strain evidence="3">DT43</strain>
    </source>
</reference>
<comment type="caution">
    <text evidence="2">The sequence shown here is derived from an EMBL/GenBank/DDBJ whole genome shotgun (WGS) entry which is preliminary data.</text>
</comment>
<evidence type="ECO:0008006" key="4">
    <source>
        <dbReference type="Google" id="ProtNLM"/>
    </source>
</evidence>
<evidence type="ECO:0000313" key="3">
    <source>
        <dbReference type="Proteomes" id="UP001596012"/>
    </source>
</evidence>
<proteinExistence type="predicted"/>
<organism evidence="2 3">
    <name type="scientific">Streptomyces xiangluensis</name>
    <dbReference type="NCBI Taxonomy" id="2665720"/>
    <lineage>
        <taxon>Bacteria</taxon>
        <taxon>Bacillati</taxon>
        <taxon>Actinomycetota</taxon>
        <taxon>Actinomycetes</taxon>
        <taxon>Kitasatosporales</taxon>
        <taxon>Streptomycetaceae</taxon>
        <taxon>Streptomyces</taxon>
    </lineage>
</organism>
<sequence length="113" mass="11910">MPHRMLRSAVTVLLASAPVFAAAPAQAAAQQGFPCEADIQKVDKGATSEVTLIITCPKDQTVDAKIITGGNESRLRQTVPAGVRQNSTFTVNKVPQVCAELEADRKSTTICAS</sequence>
<name>A0ABV8Z479_9ACTN</name>
<protein>
    <recommendedName>
        <fullName evidence="4">Secreted protein</fullName>
    </recommendedName>
</protein>
<evidence type="ECO:0000313" key="2">
    <source>
        <dbReference type="EMBL" id="MFC4471033.1"/>
    </source>
</evidence>
<feature type="signal peptide" evidence="1">
    <location>
        <begin position="1"/>
        <end position="21"/>
    </location>
</feature>
<feature type="chain" id="PRO_5046438525" description="Secreted protein" evidence="1">
    <location>
        <begin position="22"/>
        <end position="113"/>
    </location>
</feature>
<evidence type="ECO:0000256" key="1">
    <source>
        <dbReference type="SAM" id="SignalP"/>
    </source>
</evidence>
<accession>A0ABV8Z479</accession>
<gene>
    <name evidence="2" type="ORF">ACFPH6_42200</name>
</gene>
<keyword evidence="1" id="KW-0732">Signal</keyword>
<keyword evidence="3" id="KW-1185">Reference proteome</keyword>
<dbReference type="Proteomes" id="UP001596012">
    <property type="component" value="Unassembled WGS sequence"/>
</dbReference>